<accession>A0ACC0H4X0</accession>
<organism evidence="1 2">
    <name type="scientific">Camellia lanceoleosa</name>
    <dbReference type="NCBI Taxonomy" id="1840588"/>
    <lineage>
        <taxon>Eukaryota</taxon>
        <taxon>Viridiplantae</taxon>
        <taxon>Streptophyta</taxon>
        <taxon>Embryophyta</taxon>
        <taxon>Tracheophyta</taxon>
        <taxon>Spermatophyta</taxon>
        <taxon>Magnoliopsida</taxon>
        <taxon>eudicotyledons</taxon>
        <taxon>Gunneridae</taxon>
        <taxon>Pentapetalae</taxon>
        <taxon>asterids</taxon>
        <taxon>Ericales</taxon>
        <taxon>Theaceae</taxon>
        <taxon>Camellia</taxon>
    </lineage>
</organism>
<gene>
    <name evidence="1" type="ORF">LOK49_LG07G03476</name>
</gene>
<evidence type="ECO:0000313" key="2">
    <source>
        <dbReference type="Proteomes" id="UP001060215"/>
    </source>
</evidence>
<name>A0ACC0H4X0_9ERIC</name>
<comment type="caution">
    <text evidence="1">The sequence shown here is derived from an EMBL/GenBank/DDBJ whole genome shotgun (WGS) entry which is preliminary data.</text>
</comment>
<proteinExistence type="predicted"/>
<sequence>MSVINPNSWSSFALQLANIFSLSQCSNLARSRQLFTNFRCLLKASGFNFKPLFSRYAQLVCDGALCGGPTSECSTRPAV</sequence>
<dbReference type="EMBL" id="CM045764">
    <property type="protein sequence ID" value="KAI8008034.1"/>
    <property type="molecule type" value="Genomic_DNA"/>
</dbReference>
<reference evidence="1 2" key="1">
    <citation type="journal article" date="2022" name="Plant J.">
        <title>Chromosome-level genome of Camellia lanceoleosa provides a valuable resource for understanding genome evolution and self-incompatibility.</title>
        <authorList>
            <person name="Gong W."/>
            <person name="Xiao S."/>
            <person name="Wang L."/>
            <person name="Liao Z."/>
            <person name="Chang Y."/>
            <person name="Mo W."/>
            <person name="Hu G."/>
            <person name="Li W."/>
            <person name="Zhao G."/>
            <person name="Zhu H."/>
            <person name="Hu X."/>
            <person name="Ji K."/>
            <person name="Xiang X."/>
            <person name="Song Q."/>
            <person name="Yuan D."/>
            <person name="Jin S."/>
            <person name="Zhang L."/>
        </authorList>
    </citation>
    <scope>NUCLEOTIDE SEQUENCE [LARGE SCALE GENOMIC DNA]</scope>
    <source>
        <strain evidence="1">SQ_2022a</strain>
    </source>
</reference>
<protein>
    <submittedName>
        <fullName evidence="1">Uncharacterized protein</fullName>
    </submittedName>
</protein>
<dbReference type="Proteomes" id="UP001060215">
    <property type="component" value="Chromosome 7"/>
</dbReference>
<evidence type="ECO:0000313" key="1">
    <source>
        <dbReference type="EMBL" id="KAI8008034.1"/>
    </source>
</evidence>
<keyword evidence="2" id="KW-1185">Reference proteome</keyword>